<comment type="caution">
    <text evidence="2">The sequence shown here is derived from an EMBL/GenBank/DDBJ whole genome shotgun (WGS) entry which is preliminary data.</text>
</comment>
<dbReference type="OrthoDB" id="10590626at2759"/>
<organism evidence="2 3">
    <name type="scientific">Albula goreensis</name>
    <dbReference type="NCBI Taxonomy" id="1534307"/>
    <lineage>
        <taxon>Eukaryota</taxon>
        <taxon>Metazoa</taxon>
        <taxon>Chordata</taxon>
        <taxon>Craniata</taxon>
        <taxon>Vertebrata</taxon>
        <taxon>Euteleostomi</taxon>
        <taxon>Actinopterygii</taxon>
        <taxon>Neopterygii</taxon>
        <taxon>Teleostei</taxon>
        <taxon>Albuliformes</taxon>
        <taxon>Albulidae</taxon>
        <taxon>Albula</taxon>
    </lineage>
</organism>
<sequence>MRRMRVQPIDGISTNRDWRGDPVQNLTVVIVLPPPSEDHLKHFTRKSSRVNKCRDTGGTTERTKGPQKSASVASVHPALMVPADL</sequence>
<evidence type="ECO:0000313" key="2">
    <source>
        <dbReference type="EMBL" id="KAI1904301.1"/>
    </source>
</evidence>
<feature type="region of interest" description="Disordered" evidence="1">
    <location>
        <begin position="46"/>
        <end position="85"/>
    </location>
</feature>
<proteinExistence type="predicted"/>
<protein>
    <submittedName>
        <fullName evidence="2">Uncharacterized protein</fullName>
    </submittedName>
</protein>
<accession>A0A8T3E4H3</accession>
<keyword evidence="3" id="KW-1185">Reference proteome</keyword>
<dbReference type="Proteomes" id="UP000829720">
    <property type="component" value="Unassembled WGS sequence"/>
</dbReference>
<reference evidence="2" key="1">
    <citation type="submission" date="2021-01" db="EMBL/GenBank/DDBJ databases">
        <authorList>
            <person name="Zahm M."/>
            <person name="Roques C."/>
            <person name="Cabau C."/>
            <person name="Klopp C."/>
            <person name="Donnadieu C."/>
            <person name="Jouanno E."/>
            <person name="Lampietro C."/>
            <person name="Louis A."/>
            <person name="Herpin A."/>
            <person name="Echchiki A."/>
            <person name="Berthelot C."/>
            <person name="Parey E."/>
            <person name="Roest-Crollius H."/>
            <person name="Braasch I."/>
            <person name="Postlethwait J."/>
            <person name="Bobe J."/>
            <person name="Montfort J."/>
            <person name="Bouchez O."/>
            <person name="Begum T."/>
            <person name="Mejri S."/>
            <person name="Adams A."/>
            <person name="Chen W.-J."/>
            <person name="Guiguen Y."/>
        </authorList>
    </citation>
    <scope>NUCLEOTIDE SEQUENCE</scope>
    <source>
        <tissue evidence="2">Blood</tissue>
    </source>
</reference>
<gene>
    <name evidence="2" type="ORF">AGOR_G00004260</name>
</gene>
<evidence type="ECO:0000313" key="3">
    <source>
        <dbReference type="Proteomes" id="UP000829720"/>
    </source>
</evidence>
<dbReference type="EMBL" id="JAERUA010000001">
    <property type="protein sequence ID" value="KAI1904301.1"/>
    <property type="molecule type" value="Genomic_DNA"/>
</dbReference>
<dbReference type="AlphaFoldDB" id="A0A8T3E4H3"/>
<evidence type="ECO:0000256" key="1">
    <source>
        <dbReference type="SAM" id="MobiDB-lite"/>
    </source>
</evidence>
<name>A0A8T3E4H3_9TELE</name>